<comment type="caution">
    <text evidence="5">The sequence shown here is derived from an EMBL/GenBank/DDBJ whole genome shotgun (WGS) entry which is preliminary data.</text>
</comment>
<organism evidence="5">
    <name type="scientific">marine sediment metagenome</name>
    <dbReference type="NCBI Taxonomy" id="412755"/>
    <lineage>
        <taxon>unclassified sequences</taxon>
        <taxon>metagenomes</taxon>
        <taxon>ecological metagenomes</taxon>
    </lineage>
</organism>
<evidence type="ECO:0000256" key="2">
    <source>
        <dbReference type="ARBA" id="ARBA00022525"/>
    </source>
</evidence>
<evidence type="ECO:0000256" key="3">
    <source>
        <dbReference type="ARBA" id="ARBA00022729"/>
    </source>
</evidence>
<evidence type="ECO:0000256" key="1">
    <source>
        <dbReference type="ARBA" id="ARBA00004613"/>
    </source>
</evidence>
<keyword evidence="3" id="KW-0732">Signal</keyword>
<keyword evidence="2" id="KW-0964">Secreted</keyword>
<sequence length="181" mass="19674">SCTGNGTALTWNTYTNEDATIISGIYAGSNYGSDPRLQVGLKSVIGPTAKFLIDFNVSNYIPQGANVIEATLRLYLEEIHGTSPAIYIGWVTGSWGQSSVTWNSSASASYYTARSHSLPSSLGYVYLDVTPEVQKMVDLGLNEGFKIWSANESTVAWVEFSSRENPNSSSRSAYLVVEYTP</sequence>
<feature type="domain" description="Carbohydrate-binding module family 96" evidence="4">
    <location>
        <begin position="14"/>
        <end position="177"/>
    </location>
</feature>
<accession>X0XR78</accession>
<protein>
    <recommendedName>
        <fullName evidence="4">Carbohydrate-binding module family 96 domain-containing protein</fullName>
    </recommendedName>
</protein>
<dbReference type="EMBL" id="BARS01049889">
    <property type="protein sequence ID" value="GAG37837.1"/>
    <property type="molecule type" value="Genomic_DNA"/>
</dbReference>
<name>X0XR78_9ZZZZ</name>
<dbReference type="NCBIfam" id="NF033679">
    <property type="entry name" value="DNRLRE_dom"/>
    <property type="match status" value="1"/>
</dbReference>
<dbReference type="AlphaFoldDB" id="X0XR78"/>
<evidence type="ECO:0000259" key="4">
    <source>
        <dbReference type="Pfam" id="PF24517"/>
    </source>
</evidence>
<feature type="non-terminal residue" evidence="5">
    <location>
        <position position="1"/>
    </location>
</feature>
<reference evidence="5" key="1">
    <citation type="journal article" date="2014" name="Front. Microbiol.">
        <title>High frequency of phylogenetically diverse reductive dehalogenase-homologous genes in deep subseafloor sedimentary metagenomes.</title>
        <authorList>
            <person name="Kawai M."/>
            <person name="Futagami T."/>
            <person name="Toyoda A."/>
            <person name="Takaki Y."/>
            <person name="Nishi S."/>
            <person name="Hori S."/>
            <person name="Arai W."/>
            <person name="Tsubouchi T."/>
            <person name="Morono Y."/>
            <person name="Uchiyama I."/>
            <person name="Ito T."/>
            <person name="Fujiyama A."/>
            <person name="Inagaki F."/>
            <person name="Takami H."/>
        </authorList>
    </citation>
    <scope>NUCLEOTIDE SEQUENCE</scope>
    <source>
        <strain evidence="5">Expedition CK06-06</strain>
    </source>
</reference>
<dbReference type="InterPro" id="IPR055372">
    <property type="entry name" value="CBM96"/>
</dbReference>
<proteinExistence type="predicted"/>
<evidence type="ECO:0000313" key="5">
    <source>
        <dbReference type="EMBL" id="GAG37837.1"/>
    </source>
</evidence>
<comment type="subcellular location">
    <subcellularLocation>
        <location evidence="1">Secreted</location>
    </subcellularLocation>
</comment>
<gene>
    <name evidence="5" type="ORF">S01H1_74557</name>
</gene>
<dbReference type="GO" id="GO:0005576">
    <property type="term" value="C:extracellular region"/>
    <property type="evidence" value="ECO:0007669"/>
    <property type="project" value="UniProtKB-SubCell"/>
</dbReference>
<dbReference type="Pfam" id="PF24517">
    <property type="entry name" value="CBM96"/>
    <property type="match status" value="1"/>
</dbReference>